<feature type="transmembrane region" description="Helical" evidence="4">
    <location>
        <begin position="64"/>
        <end position="85"/>
    </location>
</feature>
<evidence type="ECO:0000256" key="1">
    <source>
        <dbReference type="ARBA" id="ARBA00023015"/>
    </source>
</evidence>
<dbReference type="InterPro" id="IPR018060">
    <property type="entry name" value="HTH_AraC"/>
</dbReference>
<evidence type="ECO:0000256" key="2">
    <source>
        <dbReference type="ARBA" id="ARBA00023125"/>
    </source>
</evidence>
<feature type="transmembrane region" description="Helical" evidence="4">
    <location>
        <begin position="158"/>
        <end position="178"/>
    </location>
</feature>
<dbReference type="Gene3D" id="1.10.10.60">
    <property type="entry name" value="Homeodomain-like"/>
    <property type="match status" value="2"/>
</dbReference>
<feature type="transmembrane region" description="Helical" evidence="4">
    <location>
        <begin position="97"/>
        <end position="115"/>
    </location>
</feature>
<dbReference type="RefSeq" id="WP_138659610.1">
    <property type="nucleotide sequence ID" value="NZ_VATY01000005.1"/>
</dbReference>
<comment type="caution">
    <text evidence="6">The sequence shown here is derived from an EMBL/GenBank/DDBJ whole genome shotgun (WGS) entry which is preliminary data.</text>
</comment>
<gene>
    <name evidence="6" type="ORF">FEE95_18955</name>
</gene>
<dbReference type="PANTHER" id="PTHR43280">
    <property type="entry name" value="ARAC-FAMILY TRANSCRIPTIONAL REGULATOR"/>
    <property type="match status" value="1"/>
</dbReference>
<evidence type="ECO:0000256" key="4">
    <source>
        <dbReference type="SAM" id="Phobius"/>
    </source>
</evidence>
<dbReference type="PANTHER" id="PTHR43280:SF29">
    <property type="entry name" value="ARAC-FAMILY TRANSCRIPTIONAL REGULATOR"/>
    <property type="match status" value="1"/>
</dbReference>
<organism evidence="6 7">
    <name type="scientific">Maribacter algarum</name>
    <name type="common">ex Zhang et al. 2020</name>
    <dbReference type="NCBI Taxonomy" id="2578118"/>
    <lineage>
        <taxon>Bacteria</taxon>
        <taxon>Pseudomonadati</taxon>
        <taxon>Bacteroidota</taxon>
        <taxon>Flavobacteriia</taxon>
        <taxon>Flavobacteriales</taxon>
        <taxon>Flavobacteriaceae</taxon>
        <taxon>Maribacter</taxon>
    </lineage>
</organism>
<name>A0A5S3PG84_9FLAO</name>
<evidence type="ECO:0000313" key="6">
    <source>
        <dbReference type="EMBL" id="TMM53150.1"/>
    </source>
</evidence>
<proteinExistence type="predicted"/>
<dbReference type="PROSITE" id="PS00041">
    <property type="entry name" value="HTH_ARAC_FAMILY_1"/>
    <property type="match status" value="1"/>
</dbReference>
<keyword evidence="4" id="KW-0472">Membrane</keyword>
<sequence length="431" mass="49860">MRLLGILITFLLTITPSYSSPSIDFSGIAGVVDPNTLQQLFLNINFPGVAETLVKPAFDSSPDFTFLSFTYLYVALIGFYIAIILHFNKKVESTAKILISAFIFIHSIFILHIFLSITKYQFQFPHTYRLSTVFSFLYGPLLYLYFKRITQQHRFKKIDLLHFLPTLIFAIYLFPGYLMSADEKLEIMLGRANIGRSFSDVSIIVLKLLSLLIYGYFIRRMYMASKKNIQLDRENKIWQKNIFIIHMLYVVCYSVYGTLLANNINFGVLYHIQVVCMASMVMYLGYSANVQPGVFNGSFSFNKLLFKYKKSGLTKSLSLELKENLIYLFDKEKIYKESNLCLDTLSDKLNTTRHNASQVINEHFKMSFHELINTYRIQEAKAILNSDIKKNLNIIDVAYEVGYNNKVTFNKAFKKDTQLTPSQYQRIAITT</sequence>
<dbReference type="InterPro" id="IPR018062">
    <property type="entry name" value="HTH_AraC-typ_CS"/>
</dbReference>
<keyword evidence="2" id="KW-0238">DNA-binding</keyword>
<dbReference type="SUPFAM" id="SSF46689">
    <property type="entry name" value="Homeodomain-like"/>
    <property type="match status" value="1"/>
</dbReference>
<dbReference type="InterPro" id="IPR009057">
    <property type="entry name" value="Homeodomain-like_sf"/>
</dbReference>
<keyword evidence="4" id="KW-1133">Transmembrane helix</keyword>
<accession>A0A5S3PG84</accession>
<dbReference type="OrthoDB" id="5492415at2"/>
<feature type="transmembrane region" description="Helical" evidence="4">
    <location>
        <begin position="127"/>
        <end position="146"/>
    </location>
</feature>
<keyword evidence="7" id="KW-1185">Reference proteome</keyword>
<dbReference type="PROSITE" id="PS01124">
    <property type="entry name" value="HTH_ARAC_FAMILY_2"/>
    <property type="match status" value="1"/>
</dbReference>
<feature type="transmembrane region" description="Helical" evidence="4">
    <location>
        <begin position="198"/>
        <end position="217"/>
    </location>
</feature>
<evidence type="ECO:0000259" key="5">
    <source>
        <dbReference type="PROSITE" id="PS01124"/>
    </source>
</evidence>
<keyword evidence="1" id="KW-0805">Transcription regulation</keyword>
<reference evidence="6 7" key="1">
    <citation type="submission" date="2019-05" db="EMBL/GenBank/DDBJ databases">
        <authorList>
            <person name="Zhang J.-Y."/>
            <person name="Feg X."/>
            <person name="Du Z.-J."/>
        </authorList>
    </citation>
    <scope>NUCLEOTIDE SEQUENCE [LARGE SCALE GENOMIC DNA]</scope>
    <source>
        <strain evidence="6 7">RZ26</strain>
    </source>
</reference>
<dbReference type="GO" id="GO:0003700">
    <property type="term" value="F:DNA-binding transcription factor activity"/>
    <property type="evidence" value="ECO:0007669"/>
    <property type="project" value="InterPro"/>
</dbReference>
<dbReference type="GO" id="GO:0043565">
    <property type="term" value="F:sequence-specific DNA binding"/>
    <property type="evidence" value="ECO:0007669"/>
    <property type="project" value="InterPro"/>
</dbReference>
<keyword evidence="4" id="KW-0812">Transmembrane</keyword>
<dbReference type="SMART" id="SM00342">
    <property type="entry name" value="HTH_ARAC"/>
    <property type="match status" value="1"/>
</dbReference>
<protein>
    <submittedName>
        <fullName evidence="6">AraC family transcriptional regulator</fullName>
    </submittedName>
</protein>
<dbReference type="Proteomes" id="UP000310314">
    <property type="component" value="Unassembled WGS sequence"/>
</dbReference>
<feature type="domain" description="HTH araC/xylS-type" evidence="5">
    <location>
        <begin position="324"/>
        <end position="427"/>
    </location>
</feature>
<feature type="transmembrane region" description="Helical" evidence="4">
    <location>
        <begin position="268"/>
        <end position="286"/>
    </location>
</feature>
<dbReference type="Pfam" id="PF12833">
    <property type="entry name" value="HTH_18"/>
    <property type="match status" value="1"/>
</dbReference>
<dbReference type="AlphaFoldDB" id="A0A5S3PG84"/>
<keyword evidence="3" id="KW-0804">Transcription</keyword>
<evidence type="ECO:0000313" key="7">
    <source>
        <dbReference type="Proteomes" id="UP000310314"/>
    </source>
</evidence>
<feature type="transmembrane region" description="Helical" evidence="4">
    <location>
        <begin position="237"/>
        <end position="256"/>
    </location>
</feature>
<dbReference type="EMBL" id="VATY01000005">
    <property type="protein sequence ID" value="TMM53150.1"/>
    <property type="molecule type" value="Genomic_DNA"/>
</dbReference>
<evidence type="ECO:0000256" key="3">
    <source>
        <dbReference type="ARBA" id="ARBA00023163"/>
    </source>
</evidence>